<evidence type="ECO:0000256" key="3">
    <source>
        <dbReference type="ARBA" id="ARBA00022679"/>
    </source>
</evidence>
<dbReference type="InterPro" id="IPR049900">
    <property type="entry name" value="PKS_mFAS_DH"/>
</dbReference>
<dbReference type="GO" id="GO:0006633">
    <property type="term" value="P:fatty acid biosynthetic process"/>
    <property type="evidence" value="ECO:0007669"/>
    <property type="project" value="TreeGrafter"/>
</dbReference>
<dbReference type="SMART" id="SM00826">
    <property type="entry name" value="PKS_DH"/>
    <property type="match status" value="1"/>
</dbReference>
<dbReference type="InterPro" id="IPR020807">
    <property type="entry name" value="PKS_DH"/>
</dbReference>
<organism evidence="11">
    <name type="scientific">Chondromyces crocatus</name>
    <dbReference type="NCBI Taxonomy" id="52"/>
    <lineage>
        <taxon>Bacteria</taxon>
        <taxon>Pseudomonadati</taxon>
        <taxon>Myxococcota</taxon>
        <taxon>Polyangia</taxon>
        <taxon>Polyangiales</taxon>
        <taxon>Polyangiaceae</taxon>
        <taxon>Chondromyces</taxon>
    </lineage>
</organism>
<dbReference type="Gene3D" id="3.30.70.3290">
    <property type="match status" value="1"/>
</dbReference>
<keyword evidence="2" id="KW-0597">Phosphoprotein</keyword>
<dbReference type="SUPFAM" id="SSF52151">
    <property type="entry name" value="FabD/lysophospholipase-like"/>
    <property type="match status" value="1"/>
</dbReference>
<dbReference type="InterPro" id="IPR036736">
    <property type="entry name" value="ACP-like_sf"/>
</dbReference>
<dbReference type="InterPro" id="IPR006162">
    <property type="entry name" value="Ppantetheine_attach_site"/>
</dbReference>
<dbReference type="FunFam" id="3.40.47.10:FF:000019">
    <property type="entry name" value="Polyketide synthase type I"/>
    <property type="match status" value="1"/>
</dbReference>
<feature type="region of interest" description="Disordered" evidence="6">
    <location>
        <begin position="1351"/>
        <end position="1381"/>
    </location>
</feature>
<dbReference type="Pfam" id="PF14765">
    <property type="entry name" value="PS-DH"/>
    <property type="match status" value="1"/>
</dbReference>
<dbReference type="EMBL" id="AM946600">
    <property type="protein sequence ID" value="CAQ18835.1"/>
    <property type="molecule type" value="Genomic_DNA"/>
</dbReference>
<dbReference type="SUPFAM" id="SSF47336">
    <property type="entry name" value="ACP-like"/>
    <property type="match status" value="1"/>
</dbReference>
<keyword evidence="3" id="KW-0808">Transferase</keyword>
<evidence type="ECO:0000259" key="9">
    <source>
        <dbReference type="PROSITE" id="PS52019"/>
    </source>
</evidence>
<dbReference type="PROSITE" id="PS52019">
    <property type="entry name" value="PKS_MFAS_DH"/>
    <property type="match status" value="1"/>
</dbReference>
<dbReference type="Pfam" id="PF21089">
    <property type="entry name" value="PKS_DH_N"/>
    <property type="match status" value="1"/>
</dbReference>
<evidence type="ECO:0000256" key="6">
    <source>
        <dbReference type="SAM" id="MobiDB-lite"/>
    </source>
</evidence>
<comment type="function">
    <text evidence="4">Involved in production of the polyketide antibiotic thailandamide.</text>
</comment>
<dbReference type="SMART" id="SM00825">
    <property type="entry name" value="PKS_KS"/>
    <property type="match status" value="1"/>
</dbReference>
<reference evidence="11" key="1">
    <citation type="submission" date="2008-03" db="EMBL/GenBank/DDBJ databases">
        <title>Production of the highly antifungal isochromanone ajudazols in Chondromyces crocatus Cmc5: biosynthetic machinery and cytochrome P450 tailoring modifications.</title>
        <authorList>
            <person name="Buntin K."/>
            <person name="Rachid S."/>
            <person name="Scharfe M."/>
            <person name="Bloecker H."/>
            <person name="Weissman K.J."/>
            <person name="Mueller R."/>
        </authorList>
    </citation>
    <scope>NUCLEOTIDE SEQUENCE</scope>
    <source>
        <strain evidence="11">Cmc5</strain>
    </source>
</reference>
<dbReference type="Gene3D" id="3.40.47.10">
    <property type="match status" value="1"/>
</dbReference>
<dbReference type="KEGG" id="ccro:CMC5_054900"/>
<dbReference type="InterPro" id="IPR020806">
    <property type="entry name" value="PKS_PP-bd"/>
</dbReference>
<feature type="region of interest" description="C-terminal hotdog fold" evidence="5">
    <location>
        <begin position="1088"/>
        <end position="1241"/>
    </location>
</feature>
<dbReference type="FunFam" id="3.40.366.10:FF:000002">
    <property type="entry name" value="Probable polyketide synthase 2"/>
    <property type="match status" value="1"/>
</dbReference>
<keyword evidence="12" id="KW-1185">Reference proteome</keyword>
<evidence type="ECO:0000313" key="11">
    <source>
        <dbReference type="EMBL" id="CAQ18835.1"/>
    </source>
</evidence>
<dbReference type="InterPro" id="IPR001227">
    <property type="entry name" value="Ac_transferase_dom_sf"/>
</dbReference>
<dbReference type="SMART" id="SM00827">
    <property type="entry name" value="PKS_AT"/>
    <property type="match status" value="1"/>
</dbReference>
<feature type="region of interest" description="N-terminal hotdog fold" evidence="5">
    <location>
        <begin position="943"/>
        <end position="1070"/>
    </location>
</feature>
<evidence type="ECO:0000256" key="2">
    <source>
        <dbReference type="ARBA" id="ARBA00022553"/>
    </source>
</evidence>
<feature type="compositionally biased region" description="Polar residues" evidence="6">
    <location>
        <begin position="1358"/>
        <end position="1370"/>
    </location>
</feature>
<dbReference type="InterPro" id="IPR049551">
    <property type="entry name" value="PKS_DH_C"/>
</dbReference>
<proteinExistence type="predicted"/>
<dbReference type="InterPro" id="IPR020841">
    <property type="entry name" value="PKS_Beta-ketoAc_synthase_dom"/>
</dbReference>
<sequence>MSSPPLPLDRHAVLKHALREIQQLRARVDTSERREREPIAVLGMACRLPGGVTSPEALWRLLEDGIDATREIPSDRWDVDAFYDPDPGAPGKMYVRRGGFLDEVDRFDAAFFGIHPREAAYIDPQHRLFWEVAWEALERAGTSPHALSGSRTGVYLGITSSDYSMLQALSLDLSELDGYAALGSASNFAPGRLSYMLGLQGPSVAVDTACSSSAVATHLACKALLSGEIDLAIVGGVNLVLSPGGNIVLSKARMLSPDGRSKAFDASADGYGRGEGCGALVLSRLGDALARRAPVLATILGSAVNQDGPSSGLTVPSGAAQQTLVREALSRAGVIPAEVGYVEAHGTGTPLGDPIELRALGAVLSEGRPAGHPLLVGSIKSNIGHLEAAAGVAGLLKAVLCLQHRRIPPHLHFRDPNPNAPWAEIQAEIPTRSMPWATGGRRVAGVSSFGASGTNAHLVLGDAPAPATSPLQDEHVCHLLTLSARREPALRALAARYEAYLAENPSVSLGDVAFTTRTGRAHFPHRLALVASSASEARERLASFLASTPGPGLSSARARTDRRPRIAFLFSGQGAQYPGMARALHATQPVFREAVDRCAALLDPHLERPITEVLFPPEGAPAAPGALDQTAVTQPALFTIAYALTTLWRSLGVEPEAVLGHSVGEIAAACCAGALSLEDAAPFIAARGRLMQSLPGGGAMAAVFAAPEQIADVLAPRATEIAIAALNGPTETVLSGAAGPLDELLEVLSASGITSRRLHTSHAFHAPLMDPILDDLERAAACTRAVTPRIPWISNLTGDLVTSPVDAAYWRRHARAPVRFAEGLQRLHALGIDAFVEVGPRPTLLGLARRCLPESTGVLLPSLRDGRDDLRTLLGSLAELYTLGARLDGTRLDHGPTQRLVSLPTYPFQGERHWIPAATPRHAAPAPQRVTAAGLAADATHTHPLLGRRVPSPSVIAFETQLDPAALAALRDHRVHGRIVVSGVLHLSMAMASMAEIQTATGDLRVEQITFLEPLLLQEGEVRTAQLILEPDTAGHAMRFQLFSLDPDGTDTGAWTLHTTALLSASPPGALERAGEGAPLDAIQARCGEALSGDDFYARYWKTGEHEIGPSFRLVRRLWRRDGEALAELEAPEPPALTSNDIRQVAHLLTEACVAEACGQVVKAALPLDATSTVTIGVGVDRHHQRGATAGKKRYCHVQLRSSLEADPLIIADMRLLDETGQVIAVSEGMRLAPVRADTIRRAATRHRDRPRPEVDRALKELHAAPSPAERRDALERYLRAQIAALSELSPDAIDADAPLRDVGLDSLQAADLRASLARDLGADIPAVDLLQGPSLGDLVARLATSLLGETPPARSAASVTSPPAHTTTASRDDTARWIRRPTPRPEARIRLLCFPLGGAGAFMYRSWASALPTSVELCSVQLPGREDRLNDPPVDSLSDLLDALVEIMPPLLDRPYAVFGSSMGGLLGFELVRRLRATHGKSPLHLFVAASPAPQRFRRIIDERFSSPDLGFLRRFDMIPDAVAEDPSLLAAVLPALQADFQLVRGHLHRDEIPLDIPISAYGGKEDALVLPEDLVAWSEHTRGDFQLRMFAGGHQFMKTDTPSVLQAIRRDLSIHSQL</sequence>
<feature type="domain" description="PKS/mFAS DH" evidence="9">
    <location>
        <begin position="943"/>
        <end position="1241"/>
    </location>
</feature>
<evidence type="ECO:0000256" key="4">
    <source>
        <dbReference type="ARBA" id="ARBA00054155"/>
    </source>
</evidence>
<comment type="caution">
    <text evidence="5">Lacks conserved residue(s) required for the propagation of feature annotation.</text>
</comment>
<dbReference type="Pfam" id="PF00109">
    <property type="entry name" value="ketoacyl-synt"/>
    <property type="match status" value="1"/>
</dbReference>
<dbReference type="InterPro" id="IPR029058">
    <property type="entry name" value="AB_hydrolase_fold"/>
</dbReference>
<dbReference type="InterPro" id="IPR014031">
    <property type="entry name" value="Ketoacyl_synth_C"/>
</dbReference>
<name>B1GYG2_CHOCO</name>
<dbReference type="STRING" id="52.CMC5_054900"/>
<protein>
    <submittedName>
        <fullName evidence="11">Polyketide synthase</fullName>
    </submittedName>
</protein>
<dbReference type="EMBL" id="CP012159">
    <property type="protein sequence ID" value="AKT41316.1"/>
    <property type="molecule type" value="Genomic_DNA"/>
</dbReference>
<gene>
    <name evidence="11" type="primary">ajuH</name>
    <name evidence="10" type="ORF">CMC5_054900</name>
</gene>
<dbReference type="InterPro" id="IPR009081">
    <property type="entry name" value="PP-bd_ACP"/>
</dbReference>
<dbReference type="InterPro" id="IPR050091">
    <property type="entry name" value="PKS_NRPS_Biosynth_Enz"/>
</dbReference>
<evidence type="ECO:0000256" key="5">
    <source>
        <dbReference type="PROSITE-ProRule" id="PRU01363"/>
    </source>
</evidence>
<dbReference type="Pfam" id="PF02801">
    <property type="entry name" value="Ketoacyl-synt_C"/>
    <property type="match status" value="1"/>
</dbReference>
<evidence type="ECO:0000259" key="8">
    <source>
        <dbReference type="PROSITE" id="PS52004"/>
    </source>
</evidence>
<dbReference type="Pfam" id="PF00698">
    <property type="entry name" value="Acyl_transf_1"/>
    <property type="match status" value="1"/>
</dbReference>
<dbReference type="SMART" id="SM00823">
    <property type="entry name" value="PKS_PP"/>
    <property type="match status" value="1"/>
</dbReference>
<dbReference type="SUPFAM" id="SSF55048">
    <property type="entry name" value="Probable ACP-binding domain of malonyl-CoA ACP transacylase"/>
    <property type="match status" value="1"/>
</dbReference>
<dbReference type="PROSITE" id="PS52004">
    <property type="entry name" value="KS3_2"/>
    <property type="match status" value="1"/>
</dbReference>
<reference evidence="10 12" key="2">
    <citation type="submission" date="2015-07" db="EMBL/GenBank/DDBJ databases">
        <title>Genome analysis of myxobacterium Chondromyces crocatus Cm c5 reveals a high potential for natural compound synthesis and the genetic basis for the loss of fruiting body formation.</title>
        <authorList>
            <person name="Zaburannyi N."/>
            <person name="Bunk B."/>
            <person name="Maier J."/>
            <person name="Overmann J."/>
            <person name="Mueller R."/>
        </authorList>
    </citation>
    <scope>NUCLEOTIDE SEQUENCE [LARGE SCALE GENOMIC DNA]</scope>
    <source>
        <strain evidence="10 12">Cm c5</strain>
    </source>
</reference>
<dbReference type="InterPro" id="IPR049552">
    <property type="entry name" value="PKS_DH_N"/>
</dbReference>
<evidence type="ECO:0000313" key="12">
    <source>
        <dbReference type="Proteomes" id="UP000067626"/>
    </source>
</evidence>
<dbReference type="Gene3D" id="3.10.129.120">
    <property type="match status" value="1"/>
</dbReference>
<dbReference type="Pfam" id="PF00550">
    <property type="entry name" value="PP-binding"/>
    <property type="match status" value="1"/>
</dbReference>
<dbReference type="PATRIC" id="fig|52.7.peg.6071"/>
<dbReference type="Proteomes" id="UP000067626">
    <property type="component" value="Chromosome"/>
</dbReference>
<evidence type="ECO:0000256" key="1">
    <source>
        <dbReference type="ARBA" id="ARBA00022450"/>
    </source>
</evidence>
<feature type="domain" description="Ketosynthase family 3 (KS3)" evidence="8">
    <location>
        <begin position="36"/>
        <end position="462"/>
    </location>
</feature>
<dbReference type="Pfam" id="PF22621">
    <property type="entry name" value="CurL-like_PKS_C"/>
    <property type="match status" value="1"/>
</dbReference>
<dbReference type="PROSITE" id="PS50075">
    <property type="entry name" value="CARRIER"/>
    <property type="match status" value="1"/>
</dbReference>
<keyword evidence="1" id="KW-0596">Phosphopantetheine</keyword>
<accession>B1GYG2</accession>
<dbReference type="CDD" id="cd00833">
    <property type="entry name" value="PKS"/>
    <property type="match status" value="1"/>
</dbReference>
<dbReference type="PROSITE" id="PS00012">
    <property type="entry name" value="PHOSPHOPANTETHEINE"/>
    <property type="match status" value="1"/>
</dbReference>
<dbReference type="InterPro" id="IPR016036">
    <property type="entry name" value="Malonyl_transacylase_ACP-bd"/>
</dbReference>
<dbReference type="Gene3D" id="1.10.1200.10">
    <property type="entry name" value="ACP-like"/>
    <property type="match status" value="1"/>
</dbReference>
<dbReference type="Gene3D" id="3.10.129.10">
    <property type="entry name" value="Hotdog Thioesterase"/>
    <property type="match status" value="1"/>
</dbReference>
<feature type="domain" description="Carrier" evidence="7">
    <location>
        <begin position="1270"/>
        <end position="1347"/>
    </location>
</feature>
<dbReference type="Gene3D" id="3.40.50.1820">
    <property type="entry name" value="alpha/beta hydrolase"/>
    <property type="match status" value="1"/>
</dbReference>
<dbReference type="Gene3D" id="3.40.366.10">
    <property type="entry name" value="Malonyl-Coenzyme A Acyl Carrier Protein, domain 2"/>
    <property type="match status" value="1"/>
</dbReference>
<evidence type="ECO:0000313" key="10">
    <source>
        <dbReference type="EMBL" id="AKT41316.1"/>
    </source>
</evidence>
<dbReference type="SUPFAM" id="SSF53474">
    <property type="entry name" value="alpha/beta-Hydrolases"/>
    <property type="match status" value="1"/>
</dbReference>
<dbReference type="PANTHER" id="PTHR43775:SF37">
    <property type="entry name" value="SI:DKEY-61P9.11"/>
    <property type="match status" value="1"/>
</dbReference>
<dbReference type="InterPro" id="IPR016039">
    <property type="entry name" value="Thiolase-like"/>
</dbReference>
<dbReference type="SUPFAM" id="SSF53901">
    <property type="entry name" value="Thiolase-like"/>
    <property type="match status" value="1"/>
</dbReference>
<dbReference type="OrthoDB" id="5478077at2"/>
<dbReference type="Pfam" id="PF00975">
    <property type="entry name" value="Thioesterase"/>
    <property type="match status" value="1"/>
</dbReference>
<dbReference type="PANTHER" id="PTHR43775">
    <property type="entry name" value="FATTY ACID SYNTHASE"/>
    <property type="match status" value="1"/>
</dbReference>
<dbReference type="InterPro" id="IPR001031">
    <property type="entry name" value="Thioesterase"/>
</dbReference>
<dbReference type="GO" id="GO:0031177">
    <property type="term" value="F:phosphopantetheine binding"/>
    <property type="evidence" value="ECO:0007669"/>
    <property type="project" value="InterPro"/>
</dbReference>
<dbReference type="RefSeq" id="WP_050433120.1">
    <property type="nucleotide sequence ID" value="NZ_CP012159.1"/>
</dbReference>
<evidence type="ECO:0000259" key="7">
    <source>
        <dbReference type="PROSITE" id="PS50075"/>
    </source>
</evidence>
<dbReference type="InterPro" id="IPR014043">
    <property type="entry name" value="Acyl_transferase_dom"/>
</dbReference>
<dbReference type="InterPro" id="IPR014030">
    <property type="entry name" value="Ketoacyl_synth_N"/>
</dbReference>
<dbReference type="InterPro" id="IPR016035">
    <property type="entry name" value="Acyl_Trfase/lysoPLipase"/>
</dbReference>
<dbReference type="GO" id="GO:0004312">
    <property type="term" value="F:fatty acid synthase activity"/>
    <property type="evidence" value="ECO:0007669"/>
    <property type="project" value="TreeGrafter"/>
</dbReference>